<evidence type="ECO:0008006" key="2">
    <source>
        <dbReference type="Google" id="ProtNLM"/>
    </source>
</evidence>
<protein>
    <recommendedName>
        <fullName evidence="2">Type II toxin-antitoxin system mRNA interferase toxin, RelE/StbE family</fullName>
    </recommendedName>
</protein>
<sequence length="91" mass="10886">MQYEFKLSFDRRFKKLSSSRQKKVYQALDTLMNYLDGNAPLQPGLGLKNWHSDYWEIRSGLKDRILFEFTDKVSFLMVGSHDEIRSFMKQK</sequence>
<dbReference type="EMBL" id="BARS01004712">
    <property type="protein sequence ID" value="GAF82447.1"/>
    <property type="molecule type" value="Genomic_DNA"/>
</dbReference>
<dbReference type="AlphaFoldDB" id="X0T2R5"/>
<reference evidence="1" key="1">
    <citation type="journal article" date="2014" name="Front. Microbiol.">
        <title>High frequency of phylogenetically diverse reductive dehalogenase-homologous genes in deep subseafloor sedimentary metagenomes.</title>
        <authorList>
            <person name="Kawai M."/>
            <person name="Futagami T."/>
            <person name="Toyoda A."/>
            <person name="Takaki Y."/>
            <person name="Nishi S."/>
            <person name="Hori S."/>
            <person name="Arai W."/>
            <person name="Tsubouchi T."/>
            <person name="Morono Y."/>
            <person name="Uchiyama I."/>
            <person name="Ito T."/>
            <person name="Fujiyama A."/>
            <person name="Inagaki F."/>
            <person name="Takami H."/>
        </authorList>
    </citation>
    <scope>NUCLEOTIDE SEQUENCE</scope>
    <source>
        <strain evidence="1">Expedition CK06-06</strain>
    </source>
</reference>
<proteinExistence type="predicted"/>
<name>X0T2R5_9ZZZZ</name>
<accession>X0T2R5</accession>
<evidence type="ECO:0000313" key="1">
    <source>
        <dbReference type="EMBL" id="GAF82447.1"/>
    </source>
</evidence>
<dbReference type="SUPFAM" id="SSF143011">
    <property type="entry name" value="RelE-like"/>
    <property type="match status" value="1"/>
</dbReference>
<gene>
    <name evidence="1" type="ORF">S01H1_09223</name>
</gene>
<comment type="caution">
    <text evidence="1">The sequence shown here is derived from an EMBL/GenBank/DDBJ whole genome shotgun (WGS) entry which is preliminary data.</text>
</comment>
<organism evidence="1">
    <name type="scientific">marine sediment metagenome</name>
    <dbReference type="NCBI Taxonomy" id="412755"/>
    <lineage>
        <taxon>unclassified sequences</taxon>
        <taxon>metagenomes</taxon>
        <taxon>ecological metagenomes</taxon>
    </lineage>
</organism>
<dbReference type="Gene3D" id="3.30.2310.20">
    <property type="entry name" value="RelE-like"/>
    <property type="match status" value="1"/>
</dbReference>
<dbReference type="InterPro" id="IPR035093">
    <property type="entry name" value="RelE/ParE_toxin_dom_sf"/>
</dbReference>